<gene>
    <name evidence="1" type="ORF">FYJ65_07175</name>
</gene>
<name>A0A6N7XMD6_9FIRM</name>
<organism evidence="1 2">
    <name type="scientific">Mogibacterium kristiansenii</name>
    <dbReference type="NCBI Taxonomy" id="2606708"/>
    <lineage>
        <taxon>Bacteria</taxon>
        <taxon>Bacillati</taxon>
        <taxon>Bacillota</taxon>
        <taxon>Clostridia</taxon>
        <taxon>Peptostreptococcales</taxon>
        <taxon>Anaerovoracaceae</taxon>
        <taxon>Mogibacterium</taxon>
    </lineage>
</organism>
<dbReference type="RefSeq" id="WP_154554671.1">
    <property type="nucleotide sequence ID" value="NZ_VUNA01000014.1"/>
</dbReference>
<reference evidence="1 2" key="1">
    <citation type="submission" date="2019-08" db="EMBL/GenBank/DDBJ databases">
        <title>In-depth cultivation of the pig gut microbiome towards novel bacterial diversity and tailored functional studies.</title>
        <authorList>
            <person name="Wylensek D."/>
            <person name="Hitch T.C.A."/>
            <person name="Clavel T."/>
        </authorList>
    </citation>
    <scope>NUCLEOTIDE SEQUENCE [LARGE SCALE GENOMIC DNA]</scope>
    <source>
        <strain evidence="1 2">WCA-MUC-591-APC-4B</strain>
    </source>
</reference>
<dbReference type="Proteomes" id="UP000469424">
    <property type="component" value="Unassembled WGS sequence"/>
</dbReference>
<dbReference type="EMBL" id="VUNA01000014">
    <property type="protein sequence ID" value="MST71109.1"/>
    <property type="molecule type" value="Genomic_DNA"/>
</dbReference>
<dbReference type="AlphaFoldDB" id="A0A6N7XMD6"/>
<evidence type="ECO:0000313" key="1">
    <source>
        <dbReference type="EMBL" id="MST71109.1"/>
    </source>
</evidence>
<comment type="caution">
    <text evidence="1">The sequence shown here is derived from an EMBL/GenBank/DDBJ whole genome shotgun (WGS) entry which is preliminary data.</text>
</comment>
<evidence type="ECO:0000313" key="2">
    <source>
        <dbReference type="Proteomes" id="UP000469424"/>
    </source>
</evidence>
<accession>A0A6N7XMD6</accession>
<keyword evidence="2" id="KW-1185">Reference proteome</keyword>
<proteinExistence type="predicted"/>
<protein>
    <submittedName>
        <fullName evidence="1">Uncharacterized protein</fullName>
    </submittedName>
</protein>
<sequence length="282" mass="32987">MRLKLVMKDREYRDALAKRIRRSRWNLYVIIEDNFRMEEDTLLVTDVGEGKLREGMVLLSSECRREIEGKGPYVLFKYAGVDELLTDLRLCAFLWTGKGDLRRGEDRIVTVGAVERTDLGHRLAEQVALELGERLEERVLLLDLTYFYREGQPEESGNTFRKLVYYLQSGKNIPVEVFFRRERGNVFRVRMPRGMNELMKIPGRECLELIREMGRYFSAVVCSVGDCFSERNIEVMKNSEWCIYMAEEDMREYFPKTSLVVPERAGEIRNAARLVQGILETP</sequence>